<sequence length="602" mass="68787">MIERLAIFKCPLCSENGNCPSLDLSMYIEHYARRHMSNFHLYECRQCTKKFATAFVASYHIKMGKCRKEEGELCDDGESLLNTVPIEEIDCSYLYGLQSGINEAIRFMLKSYKSLDTISTQTSPKEVQNMDEIVNSSSSLFRSNESTDKQSNELGNELNDLVRKGSIGTEHIDEQGEDSFCNESNSQDFNSCLNLEQAECNTFPLFEFSSSHTLPLTHPQQNEFTLDKQLECQNSVPADRNSKGNNCDLDVKSSYPENIEISPQQISYENVWGEQSTKWVLPSAEEAVLKHGDTNKDNITCECNGEDEYLYEEINYSNGIKVSNTDECTSYDIGSIQQSNNSICESSSNDAWKCSRINSPMTQNKGLKCQRSRNVPTSQVQKESFPMNGSKPMSLLDCKTSEVFYTYPPQEHLDLTSCEGSRAAPLNGSITPVTKRKNTNNSCYKRQFTPNNQIRRRPTLLDEPRYSRYRESQPWTPEALFSYHDIRTLSSREKRFDASRKCTRPITSEWDESRNSSQKNTHQIKESRSLSSKLDNWRKNVFMQQNDLPTSLSSKWYFLSHSIEQINQLTAVAPATNRLTQLKELTKQHTLRVPPDAKTFLA</sequence>
<dbReference type="Proteomes" id="UP000095283">
    <property type="component" value="Unplaced"/>
</dbReference>
<protein>
    <submittedName>
        <fullName evidence="3">C2H2-type domain-containing protein</fullName>
    </submittedName>
</protein>
<reference evidence="3" key="1">
    <citation type="submission" date="2016-11" db="UniProtKB">
        <authorList>
            <consortium name="WormBaseParasite"/>
        </authorList>
    </citation>
    <scope>IDENTIFICATION</scope>
</reference>
<evidence type="ECO:0000256" key="1">
    <source>
        <dbReference type="SAM" id="MobiDB-lite"/>
    </source>
</evidence>
<organism evidence="2 3">
    <name type="scientific">Heterorhabditis bacteriophora</name>
    <name type="common">Entomopathogenic nematode worm</name>
    <dbReference type="NCBI Taxonomy" id="37862"/>
    <lineage>
        <taxon>Eukaryota</taxon>
        <taxon>Metazoa</taxon>
        <taxon>Ecdysozoa</taxon>
        <taxon>Nematoda</taxon>
        <taxon>Chromadorea</taxon>
        <taxon>Rhabditida</taxon>
        <taxon>Rhabditina</taxon>
        <taxon>Rhabditomorpha</taxon>
        <taxon>Strongyloidea</taxon>
        <taxon>Heterorhabditidae</taxon>
        <taxon>Heterorhabditis</taxon>
    </lineage>
</organism>
<keyword evidence="2" id="KW-1185">Reference proteome</keyword>
<evidence type="ECO:0000313" key="3">
    <source>
        <dbReference type="WBParaSite" id="Hba_15505"/>
    </source>
</evidence>
<name>A0A1I7XDH3_HETBA</name>
<dbReference type="WBParaSite" id="Hba_15505">
    <property type="protein sequence ID" value="Hba_15505"/>
    <property type="gene ID" value="Hba_15505"/>
</dbReference>
<proteinExistence type="predicted"/>
<evidence type="ECO:0000313" key="2">
    <source>
        <dbReference type="Proteomes" id="UP000095283"/>
    </source>
</evidence>
<dbReference type="AlphaFoldDB" id="A0A1I7XDH3"/>
<feature type="region of interest" description="Disordered" evidence="1">
    <location>
        <begin position="508"/>
        <end position="530"/>
    </location>
</feature>
<accession>A0A1I7XDH3</accession>